<dbReference type="InterPro" id="IPR018536">
    <property type="entry name" value="CpcS/CpeS"/>
</dbReference>
<dbReference type="Gene3D" id="2.40.128.20">
    <property type="match status" value="1"/>
</dbReference>
<dbReference type="EMBL" id="AY363679">
    <property type="protein sequence ID" value="AAQ63051.1"/>
    <property type="molecule type" value="Genomic_DNA"/>
</dbReference>
<evidence type="ECO:0000256" key="2">
    <source>
        <dbReference type="ARBA" id="ARBA00023239"/>
    </source>
</evidence>
<organism evidence="4">
    <name type="scientific">Microchaete diplosiphon</name>
    <name type="common">Fremyella diplosiphon</name>
    <dbReference type="NCBI Taxonomy" id="1197"/>
    <lineage>
        <taxon>Bacteria</taxon>
        <taxon>Bacillati</taxon>
        <taxon>Cyanobacteriota</taxon>
        <taxon>Cyanophyceae</taxon>
        <taxon>Nostocales</taxon>
        <taxon>Rivulariaceae</taxon>
        <taxon>Microchaete</taxon>
    </lineage>
</organism>
<gene>
    <name evidence="3" type="primary">cpcS</name>
</gene>
<dbReference type="GO" id="GO:0016829">
    <property type="term" value="F:lyase activity"/>
    <property type="evidence" value="ECO:0007669"/>
    <property type="project" value="UniProtKB-KW"/>
</dbReference>
<proteinExistence type="inferred from homology"/>
<keyword evidence="2 3" id="KW-0456">Lyase</keyword>
<dbReference type="Pfam" id="PF09367">
    <property type="entry name" value="CpeS"/>
    <property type="match status" value="1"/>
</dbReference>
<dbReference type="CDD" id="cd19433">
    <property type="entry name" value="lipocalin_CpcS-CpeS"/>
    <property type="match status" value="1"/>
</dbReference>
<protein>
    <recommendedName>
        <fullName evidence="3">Chromophore lyase CpcS/CpeS</fullName>
        <ecNumber evidence="3">4.-.-.-</ecNumber>
    </recommendedName>
</protein>
<dbReference type="InterPro" id="IPR012674">
    <property type="entry name" value="Calycin"/>
</dbReference>
<dbReference type="GO" id="GO:0017006">
    <property type="term" value="P:protein-tetrapyrrole linkage"/>
    <property type="evidence" value="ECO:0007669"/>
    <property type="project" value="UniProtKB-UniRule"/>
</dbReference>
<dbReference type="HAMAP" id="MF_01459">
    <property type="entry name" value="Chrphore_lyase_CpxS"/>
    <property type="match status" value="1"/>
</dbReference>
<reference evidence="4" key="1">
    <citation type="journal article" date="2003" name="Plant Cell">
        <title>Lesions in phycoerythrin chromophore biosynthesis in Fremyella diplosiphon reveal coordinated light regulation of apoprotein and pigment biosynthetic enzyme gene expression.</title>
        <authorList>
            <person name="Alvey R.M."/>
            <person name="Karty J.A."/>
            <person name="Roos E."/>
            <person name="Reilly J.P."/>
            <person name="Kehoe D.M."/>
        </authorList>
    </citation>
    <scope>NUCLEOTIDE SEQUENCE</scope>
</reference>
<accession>Q6UR90</accession>
<name>Q6UR90_MICDP</name>
<evidence type="ECO:0000256" key="1">
    <source>
        <dbReference type="ARBA" id="ARBA00010681"/>
    </source>
</evidence>
<comment type="function">
    <text evidence="3">Covalently attaches a chromophore to Cys residue(s) of phycobiliproteins.</text>
</comment>
<dbReference type="EC" id="4.-.-.-" evidence="3"/>
<comment type="similarity">
    <text evidence="1 3">Belongs to the CpcS/CpeS biliprotein lyase family.</text>
</comment>
<sequence length="209" mass="24013">MKCEVSSHFIRGAVMPFVQPMTMMEFFHKSEGVWFTQRTVHHFDAVADQSGESKLYVQVITLDDPRVKTICESQGIDPASAKGGASFMWQEHDDDREPNPDQAAVLIDVPDDETGRSGKLLRNQGYVERIPVVSRYWFGQDGILTIDTEYETNQGQERCWFMTDDFRIRVSTVRMMNGVYLMTYCSERRYLTEANLAQMVQQNLSRASS</sequence>
<dbReference type="AlphaFoldDB" id="Q6UR90"/>
<evidence type="ECO:0000313" key="4">
    <source>
        <dbReference type="EMBL" id="AAQ63051.1"/>
    </source>
</evidence>
<evidence type="ECO:0000256" key="3">
    <source>
        <dbReference type="HAMAP-Rule" id="MF_01459"/>
    </source>
</evidence>